<keyword evidence="1" id="KW-0732">Signal</keyword>
<evidence type="ECO:0000313" key="2">
    <source>
        <dbReference type="EMBL" id="CAJ0587892.1"/>
    </source>
</evidence>
<gene>
    <name evidence="2" type="ORF">MSPICULIGERA_LOCUS25845</name>
</gene>
<accession>A0AA36DK69</accession>
<evidence type="ECO:0000256" key="1">
    <source>
        <dbReference type="SAM" id="SignalP"/>
    </source>
</evidence>
<organism evidence="2 3">
    <name type="scientific">Mesorhabditis spiculigera</name>
    <dbReference type="NCBI Taxonomy" id="96644"/>
    <lineage>
        <taxon>Eukaryota</taxon>
        <taxon>Metazoa</taxon>
        <taxon>Ecdysozoa</taxon>
        <taxon>Nematoda</taxon>
        <taxon>Chromadorea</taxon>
        <taxon>Rhabditida</taxon>
        <taxon>Rhabditina</taxon>
        <taxon>Rhabditomorpha</taxon>
        <taxon>Rhabditoidea</taxon>
        <taxon>Rhabditidae</taxon>
        <taxon>Mesorhabditinae</taxon>
        <taxon>Mesorhabditis</taxon>
    </lineage>
</organism>
<comment type="caution">
    <text evidence="2">The sequence shown here is derived from an EMBL/GenBank/DDBJ whole genome shotgun (WGS) entry which is preliminary data.</text>
</comment>
<evidence type="ECO:0008006" key="4">
    <source>
        <dbReference type="Google" id="ProtNLM"/>
    </source>
</evidence>
<keyword evidence="3" id="KW-1185">Reference proteome</keyword>
<name>A0AA36DK69_9BILA</name>
<dbReference type="Proteomes" id="UP001177023">
    <property type="component" value="Unassembled WGS sequence"/>
</dbReference>
<dbReference type="AlphaFoldDB" id="A0AA36DK69"/>
<feature type="chain" id="PRO_5041302634" description="C6 domain-containing protein" evidence="1">
    <location>
        <begin position="16"/>
        <end position="112"/>
    </location>
</feature>
<dbReference type="EMBL" id="CATQJA010002710">
    <property type="protein sequence ID" value="CAJ0587892.1"/>
    <property type="molecule type" value="Genomic_DNA"/>
</dbReference>
<reference evidence="2" key="1">
    <citation type="submission" date="2023-06" db="EMBL/GenBank/DDBJ databases">
        <authorList>
            <person name="Delattre M."/>
        </authorList>
    </citation>
    <scope>NUCLEOTIDE SEQUENCE</scope>
    <source>
        <strain evidence="2">AF72</strain>
    </source>
</reference>
<feature type="non-terminal residue" evidence="2">
    <location>
        <position position="1"/>
    </location>
</feature>
<feature type="signal peptide" evidence="1">
    <location>
        <begin position="1"/>
        <end position="15"/>
    </location>
</feature>
<evidence type="ECO:0000313" key="3">
    <source>
        <dbReference type="Proteomes" id="UP001177023"/>
    </source>
</evidence>
<sequence>MKFLVLAALVAVGAATVFNCDNTCDFQTLSIDDTMQLNTLPGSDDPSNPSCMVVNAACGAQDDQILINDMMPVMPTVGQNGIQLTCQQQQWFFEDVPVSTLSCFSTQPAGGF</sequence>
<proteinExistence type="predicted"/>
<protein>
    <recommendedName>
        <fullName evidence="4">C6 domain-containing protein</fullName>
    </recommendedName>
</protein>